<protein>
    <submittedName>
        <fullName evidence="1">Uncharacterized protein</fullName>
    </submittedName>
</protein>
<comment type="caution">
    <text evidence="1">The sequence shown here is derived from an EMBL/GenBank/DDBJ whole genome shotgun (WGS) entry which is preliminary data.</text>
</comment>
<dbReference type="Proteomes" id="UP000249341">
    <property type="component" value="Unassembled WGS sequence"/>
</dbReference>
<dbReference type="OrthoDB" id="264195at2"/>
<evidence type="ECO:0000313" key="2">
    <source>
        <dbReference type="Proteomes" id="UP000249341"/>
    </source>
</evidence>
<dbReference type="EMBL" id="QLMJ01000022">
    <property type="protein sequence ID" value="RAK27766.1"/>
    <property type="molecule type" value="Genomic_DNA"/>
</dbReference>
<reference evidence="1 2" key="1">
    <citation type="submission" date="2018-06" db="EMBL/GenBank/DDBJ databases">
        <title>Genomic Encyclopedia of Type Strains, Phase III (KMG-III): the genomes of soil and plant-associated and newly described type strains.</title>
        <authorList>
            <person name="Whitman W."/>
        </authorList>
    </citation>
    <scope>NUCLEOTIDE SEQUENCE [LARGE SCALE GENOMIC DNA]</scope>
    <source>
        <strain evidence="1 2">CGMCC 4.7090</strain>
    </source>
</reference>
<dbReference type="PANTHER" id="PTHR32011:SF2">
    <property type="entry name" value="OS08G0472400 PROTEIN"/>
    <property type="match status" value="1"/>
</dbReference>
<name>A0A327Z0F9_9ACTN</name>
<organism evidence="1 2">
    <name type="scientific">Actinoplanes lutulentus</name>
    <dbReference type="NCBI Taxonomy" id="1287878"/>
    <lineage>
        <taxon>Bacteria</taxon>
        <taxon>Bacillati</taxon>
        <taxon>Actinomycetota</taxon>
        <taxon>Actinomycetes</taxon>
        <taxon>Micromonosporales</taxon>
        <taxon>Micromonosporaceae</taxon>
        <taxon>Actinoplanes</taxon>
    </lineage>
</organism>
<dbReference type="RefSeq" id="WP_111653859.1">
    <property type="nucleotide sequence ID" value="NZ_JACHWI010000008.1"/>
</dbReference>
<dbReference type="PANTHER" id="PTHR32011">
    <property type="entry name" value="OS08G0472400 PROTEIN"/>
    <property type="match status" value="1"/>
</dbReference>
<sequence>MEIAGRIAEWLSTGPHLFGEPGLSEAELRRAEETFGLAFPPLLREVLALVHPMPRQITPQPGIYQAPSQVPDWRLRDVERTQTLIGIPPDGVLYDVEENDFWWNAWGPRPETIPERLTVATRELARVPGLIPLFGHLRVAASDDSPVFSLIQTRVSLYAVTLADLGDDETRRAAVQSATWPVGTVPFWSELCAYANHRDTGSPLGRLGSGGF</sequence>
<evidence type="ECO:0000313" key="1">
    <source>
        <dbReference type="EMBL" id="RAK27766.1"/>
    </source>
</evidence>
<proteinExistence type="predicted"/>
<dbReference type="AlphaFoldDB" id="A0A327Z0F9"/>
<keyword evidence="2" id="KW-1185">Reference proteome</keyword>
<gene>
    <name evidence="1" type="ORF">B0I29_122149</name>
</gene>
<accession>A0A327Z0F9</accession>